<accession>A0A1H5LKU9</accession>
<protein>
    <submittedName>
        <fullName evidence="2">Polysaccharide deacetylase</fullName>
    </submittedName>
</protein>
<dbReference type="RefSeq" id="WP_093112655.1">
    <property type="nucleotide sequence ID" value="NZ_FNGG01000002.1"/>
</dbReference>
<dbReference type="AlphaFoldDB" id="A0A1H5LKU9"/>
<dbReference type="OrthoDB" id="7836272at2"/>
<dbReference type="InterPro" id="IPR011330">
    <property type="entry name" value="Glyco_hydro/deAcase_b/a-brl"/>
</dbReference>
<feature type="domain" description="NodB homology" evidence="1">
    <location>
        <begin position="35"/>
        <end position="181"/>
    </location>
</feature>
<organism evidence="2 3">
    <name type="scientific">Salinimicrobium catena</name>
    <dbReference type="NCBI Taxonomy" id="390640"/>
    <lineage>
        <taxon>Bacteria</taxon>
        <taxon>Pseudomonadati</taxon>
        <taxon>Bacteroidota</taxon>
        <taxon>Flavobacteriia</taxon>
        <taxon>Flavobacteriales</taxon>
        <taxon>Flavobacteriaceae</taxon>
        <taxon>Salinimicrobium</taxon>
    </lineage>
</organism>
<evidence type="ECO:0000313" key="3">
    <source>
        <dbReference type="Proteomes" id="UP000199448"/>
    </source>
</evidence>
<gene>
    <name evidence="2" type="ORF">SAMN04488034_102328</name>
</gene>
<dbReference type="Pfam" id="PF01522">
    <property type="entry name" value="Polysacc_deac_1"/>
    <property type="match status" value="1"/>
</dbReference>
<evidence type="ECO:0000259" key="1">
    <source>
        <dbReference type="Pfam" id="PF01522"/>
    </source>
</evidence>
<dbReference type="SUPFAM" id="SSF88713">
    <property type="entry name" value="Glycoside hydrolase/deacetylase"/>
    <property type="match status" value="1"/>
</dbReference>
<reference evidence="2 3" key="1">
    <citation type="submission" date="2016-10" db="EMBL/GenBank/DDBJ databases">
        <authorList>
            <person name="de Groot N.N."/>
        </authorList>
    </citation>
    <scope>NUCLEOTIDE SEQUENCE [LARGE SCALE GENOMIC DNA]</scope>
    <source>
        <strain evidence="2 3">DSM 23553</strain>
    </source>
</reference>
<dbReference type="Gene3D" id="3.20.20.370">
    <property type="entry name" value="Glycoside hydrolase/deacetylase"/>
    <property type="match status" value="1"/>
</dbReference>
<dbReference type="InterPro" id="IPR002509">
    <property type="entry name" value="NODB_dom"/>
</dbReference>
<dbReference type="EMBL" id="FNUG01000002">
    <property type="protein sequence ID" value="SEE77703.1"/>
    <property type="molecule type" value="Genomic_DNA"/>
</dbReference>
<evidence type="ECO:0000313" key="2">
    <source>
        <dbReference type="EMBL" id="SEE77703.1"/>
    </source>
</evidence>
<name>A0A1H5LKU9_9FLAO</name>
<dbReference type="Proteomes" id="UP000199448">
    <property type="component" value="Unassembled WGS sequence"/>
</dbReference>
<keyword evidence="3" id="KW-1185">Reference proteome</keyword>
<sequence length="327" mass="38335">MENGKFVISLDFELLWGVFDKVHHEEKITYFKNTRQVIPRILQLFSEFEISCTWATVGMLFNSNWNEWECNRPQKLPAYINSKLSAYNFGNSVKANGTEDLCFAPDLVRQIAETPGQELATHTYSHYYCSEKGQTVEAFQADLQKAITMAEAMGVELKSLVFPRNQLNPEYLKICKQLGIGTVRSNPENWYWKETEDSSFLKKVFRTGDAYFGKKDKSYPYSALKQEPGRPMEQKASRLLRPYSENSFLNRLKLNRVKAEMKTAAMKKEIYHLWWHPHNFGENPEKNLEDLRQILTTYKQLNREFGFESVSMKELYDLQRQKQPEIV</sequence>
<dbReference type="CDD" id="cd10929">
    <property type="entry name" value="CE4_u5"/>
    <property type="match status" value="1"/>
</dbReference>
<dbReference type="GO" id="GO:0016810">
    <property type="term" value="F:hydrolase activity, acting on carbon-nitrogen (but not peptide) bonds"/>
    <property type="evidence" value="ECO:0007669"/>
    <property type="project" value="InterPro"/>
</dbReference>
<dbReference type="GO" id="GO:0005975">
    <property type="term" value="P:carbohydrate metabolic process"/>
    <property type="evidence" value="ECO:0007669"/>
    <property type="project" value="InterPro"/>
</dbReference>
<dbReference type="STRING" id="390640.SAMN04488034_102328"/>
<proteinExistence type="predicted"/>